<dbReference type="InterPro" id="IPR055414">
    <property type="entry name" value="LRR_R13L4/SHOC2-like"/>
</dbReference>
<evidence type="ECO:0000256" key="3">
    <source>
        <dbReference type="ARBA" id="ARBA00022737"/>
    </source>
</evidence>
<evidence type="ECO:0000313" key="10">
    <source>
        <dbReference type="EMBL" id="RID57494.1"/>
    </source>
</evidence>
<dbReference type="PRINTS" id="PR00364">
    <property type="entry name" value="DISEASERSIST"/>
</dbReference>
<keyword evidence="3" id="KW-0677">Repeat</keyword>
<evidence type="ECO:0000313" key="11">
    <source>
        <dbReference type="Proteomes" id="UP000264353"/>
    </source>
</evidence>
<dbReference type="Gene3D" id="3.40.50.300">
    <property type="entry name" value="P-loop containing nucleotide triphosphate hydrolases"/>
    <property type="match status" value="1"/>
</dbReference>
<dbReference type="Gene3D" id="3.80.10.10">
    <property type="entry name" value="Ribonuclease Inhibitor"/>
    <property type="match status" value="2"/>
</dbReference>
<dbReference type="InterPro" id="IPR032675">
    <property type="entry name" value="LRR_dom_sf"/>
</dbReference>
<feature type="domain" description="Disease resistance R13L4/SHOC-2-like LRR" evidence="9">
    <location>
        <begin position="529"/>
        <end position="773"/>
    </location>
</feature>
<dbReference type="InterPro" id="IPR027417">
    <property type="entry name" value="P-loop_NTPase"/>
</dbReference>
<dbReference type="Pfam" id="PF00931">
    <property type="entry name" value="NB-ARC"/>
    <property type="match status" value="1"/>
</dbReference>
<gene>
    <name evidence="10" type="ORF">BRARA_F00864</name>
</gene>
<dbReference type="PANTHER" id="PTHR33463:SF220">
    <property type="entry name" value="NB-ARC DOMAIN-CONTAINING PROTEIN"/>
    <property type="match status" value="1"/>
</dbReference>
<dbReference type="GO" id="GO:0005524">
    <property type="term" value="F:ATP binding"/>
    <property type="evidence" value="ECO:0007669"/>
    <property type="project" value="UniProtKB-KW"/>
</dbReference>
<name>A0A397Z052_BRACM</name>
<evidence type="ECO:0000259" key="9">
    <source>
        <dbReference type="Pfam" id="PF23598"/>
    </source>
</evidence>
<dbReference type="PANTHER" id="PTHR33463">
    <property type="entry name" value="NB-ARC DOMAIN-CONTAINING PROTEIN-RELATED"/>
    <property type="match status" value="1"/>
</dbReference>
<dbReference type="SUPFAM" id="SSF52058">
    <property type="entry name" value="L domain-like"/>
    <property type="match status" value="1"/>
</dbReference>
<evidence type="ECO:0000256" key="5">
    <source>
        <dbReference type="ARBA" id="ARBA00022821"/>
    </source>
</evidence>
<dbReference type="Proteomes" id="UP000264353">
    <property type="component" value="Chromosome A6"/>
</dbReference>
<dbReference type="Gene3D" id="1.10.8.430">
    <property type="entry name" value="Helical domain of apoptotic protease-activating factors"/>
    <property type="match status" value="1"/>
</dbReference>
<protein>
    <submittedName>
        <fullName evidence="10">Uncharacterized protein</fullName>
    </submittedName>
</protein>
<organism evidence="10 11">
    <name type="scientific">Brassica campestris</name>
    <name type="common">Field mustard</name>
    <dbReference type="NCBI Taxonomy" id="3711"/>
    <lineage>
        <taxon>Eukaryota</taxon>
        <taxon>Viridiplantae</taxon>
        <taxon>Streptophyta</taxon>
        <taxon>Embryophyta</taxon>
        <taxon>Tracheophyta</taxon>
        <taxon>Spermatophyta</taxon>
        <taxon>Magnoliopsida</taxon>
        <taxon>eudicotyledons</taxon>
        <taxon>Gunneridae</taxon>
        <taxon>Pentapetalae</taxon>
        <taxon>rosids</taxon>
        <taxon>malvids</taxon>
        <taxon>Brassicales</taxon>
        <taxon>Brassicaceae</taxon>
        <taxon>Brassiceae</taxon>
        <taxon>Brassica</taxon>
    </lineage>
</organism>
<evidence type="ECO:0000259" key="8">
    <source>
        <dbReference type="Pfam" id="PF23559"/>
    </source>
</evidence>
<evidence type="ECO:0000256" key="1">
    <source>
        <dbReference type="ARBA" id="ARBA00008894"/>
    </source>
</evidence>
<dbReference type="EMBL" id="CM010633">
    <property type="protein sequence ID" value="RID57494.1"/>
    <property type="molecule type" value="Genomic_DNA"/>
</dbReference>
<dbReference type="InterPro" id="IPR058922">
    <property type="entry name" value="WHD_DRP"/>
</dbReference>
<evidence type="ECO:0000256" key="4">
    <source>
        <dbReference type="ARBA" id="ARBA00022741"/>
    </source>
</evidence>
<evidence type="ECO:0000256" key="2">
    <source>
        <dbReference type="ARBA" id="ARBA00022614"/>
    </source>
</evidence>
<feature type="domain" description="NB-ARC" evidence="7">
    <location>
        <begin position="166"/>
        <end position="337"/>
    </location>
</feature>
<comment type="similarity">
    <text evidence="1">Belongs to the disease resistance NB-LRR family.</text>
</comment>
<keyword evidence="2" id="KW-0433">Leucine-rich repeat</keyword>
<accession>A0A397Z052</accession>
<dbReference type="SUPFAM" id="SSF52540">
    <property type="entry name" value="P-loop containing nucleoside triphosphate hydrolases"/>
    <property type="match status" value="1"/>
</dbReference>
<proteinExistence type="inferred from homology"/>
<evidence type="ECO:0000256" key="6">
    <source>
        <dbReference type="ARBA" id="ARBA00022840"/>
    </source>
</evidence>
<keyword evidence="4" id="KW-0547">Nucleotide-binding</keyword>
<dbReference type="FunFam" id="3.40.50.300:FF:001091">
    <property type="entry name" value="Probable disease resistance protein At1g61300"/>
    <property type="match status" value="1"/>
</dbReference>
<dbReference type="AlphaFoldDB" id="A0A397Z052"/>
<keyword evidence="5" id="KW-0611">Plant defense</keyword>
<dbReference type="Pfam" id="PF23559">
    <property type="entry name" value="WHD_DRP"/>
    <property type="match status" value="1"/>
</dbReference>
<keyword evidence="6" id="KW-0067">ATP-binding</keyword>
<dbReference type="InterPro" id="IPR050905">
    <property type="entry name" value="Plant_NBS-LRR"/>
</dbReference>
<reference evidence="10 11" key="1">
    <citation type="submission" date="2018-06" db="EMBL/GenBank/DDBJ databases">
        <title>WGS assembly of Brassica rapa FPsc.</title>
        <authorList>
            <person name="Bowman J."/>
            <person name="Kohchi T."/>
            <person name="Yamato K."/>
            <person name="Jenkins J."/>
            <person name="Shu S."/>
            <person name="Ishizaki K."/>
            <person name="Yamaoka S."/>
            <person name="Nishihama R."/>
            <person name="Nakamura Y."/>
            <person name="Berger F."/>
            <person name="Adam C."/>
            <person name="Aki S."/>
            <person name="Althoff F."/>
            <person name="Araki T."/>
            <person name="Arteaga-Vazquez M."/>
            <person name="Balasubrmanian S."/>
            <person name="Bauer D."/>
            <person name="Boehm C."/>
            <person name="Briginshaw L."/>
            <person name="Caballero-Perez J."/>
            <person name="Catarino B."/>
            <person name="Chen F."/>
            <person name="Chiyoda S."/>
            <person name="Chovatia M."/>
            <person name="Davies K."/>
            <person name="Delmans M."/>
            <person name="Demura T."/>
            <person name="Dierschke T."/>
            <person name="Dolan L."/>
            <person name="Dorantes-Acosta A."/>
            <person name="Eklund D."/>
            <person name="Florent S."/>
            <person name="Flores-Sandoval E."/>
            <person name="Fujiyama A."/>
            <person name="Fukuzawa H."/>
            <person name="Galik B."/>
            <person name="Grimanelli D."/>
            <person name="Grimwood J."/>
            <person name="Grossniklaus U."/>
            <person name="Hamada T."/>
            <person name="Haseloff J."/>
            <person name="Hetherington A."/>
            <person name="Higo A."/>
            <person name="Hirakawa Y."/>
            <person name="Hundley H."/>
            <person name="Ikeda Y."/>
            <person name="Inoue K."/>
            <person name="Inoue S."/>
            <person name="Ishida S."/>
            <person name="Jia Q."/>
            <person name="Kakita M."/>
            <person name="Kanazawa T."/>
            <person name="Kawai Y."/>
            <person name="Kawashima T."/>
            <person name="Kennedy M."/>
            <person name="Kinose K."/>
            <person name="Kinoshita T."/>
            <person name="Kohara Y."/>
            <person name="Koide E."/>
            <person name="Komatsu K."/>
            <person name="Kopischke S."/>
            <person name="Kubo M."/>
            <person name="Kyozuka J."/>
            <person name="Lagercrantz U."/>
            <person name="Lin S."/>
            <person name="Lindquist E."/>
            <person name="Lipzen A."/>
            <person name="Lu C."/>
            <person name="Luna E."/>
            <person name="Martienssen R."/>
            <person name="Minamino N."/>
            <person name="Mizutani M."/>
            <person name="Mizutani M."/>
            <person name="Mochizuki N."/>
            <person name="Monte I."/>
            <person name="Mosher R."/>
            <person name="Nagasaki H."/>
            <person name="Nakagami H."/>
            <person name="Naramoto S."/>
            <person name="Nishitani K."/>
            <person name="Ohtani M."/>
            <person name="Okamoto T."/>
            <person name="Okumura M."/>
            <person name="Phillips J."/>
            <person name="Pollak B."/>
            <person name="Reinders A."/>
            <person name="Roevekamp M."/>
            <person name="Sano R."/>
            <person name="Sawa S."/>
            <person name="Schmid M."/>
            <person name="Shirakawa M."/>
            <person name="Solano R."/>
            <person name="Spunde A."/>
            <person name="Suetsugu N."/>
            <person name="Sugano S."/>
            <person name="Sugiyama A."/>
            <person name="Sun R."/>
            <person name="Suzuki Y."/>
            <person name="Takenaka M."/>
            <person name="Takezawa D."/>
            <person name="Tomogane H."/>
            <person name="Tsuzuki M."/>
            <person name="Ueda T."/>
            <person name="Umeda M."/>
            <person name="Ward J."/>
            <person name="Watanabe Y."/>
            <person name="Yazaki K."/>
            <person name="Yokoyama R."/>
            <person name="Yoshitake Y."/>
            <person name="Yotsui I."/>
            <person name="Zachgo S."/>
            <person name="Schmutz J."/>
        </authorList>
    </citation>
    <scope>NUCLEOTIDE SEQUENCE [LARGE SCALE GENOMIC DNA]</scope>
    <source>
        <strain evidence="11">cv. B-3</strain>
    </source>
</reference>
<feature type="domain" description="Disease resistance protein winged helix" evidence="8">
    <location>
        <begin position="406"/>
        <end position="465"/>
    </location>
</feature>
<dbReference type="GO" id="GO:0006952">
    <property type="term" value="P:defense response"/>
    <property type="evidence" value="ECO:0007669"/>
    <property type="project" value="UniProtKB-KW"/>
</dbReference>
<dbReference type="InterPro" id="IPR002182">
    <property type="entry name" value="NB-ARC"/>
</dbReference>
<dbReference type="GO" id="GO:0043531">
    <property type="term" value="F:ADP binding"/>
    <property type="evidence" value="ECO:0007669"/>
    <property type="project" value="InterPro"/>
</dbReference>
<sequence length="875" mass="99614">MGGIFSVSMSCDQMVNQFSKWLCLKGSYIHNLAENLVSLEKAMGVLKAKRDDVQGRVHREEFTGHRQRRAQVQVWLTRILDIENQYNDLLSTSNLELERLCMCGFCSKNLKLSYRYGSRFDDIPRVILVLKEVENLISQGEFDVVTEATPRSEVEELPTHPTIVGQEATLERVWNRLKKDKVGVVGLHGMGGVGKTTLLTQINNKFSKTGEGFDIVIWVEVSRNASVRKIQESIAKKLGLVGKEWDEKNDKERALDIHDVLWGKNFVLLLDDIWEKVNLYAVGVPYPSTENGCKVVFTTRSHDVCGRMGVNDPIEVTCLDPDKAWELFKKKVGENTLESHTDIPKLARKVADRCCGLPLALNVIGETMACKSTVQEWRLALGDLNSSAQEFSGMEDEILPILKSFFGKVRLIEHWICEGFIDEKEGRERALNLGYAILGTLVRASLLEEAGNSSYLKIHDVVRDMGQWIAFDLGKHKERCIVQTDIGLCEMRKVKKWKDVRKMSLMGTSIEKISESSPPPDCPELTTLLLGCNDRLTTISGDFFRSMPRLLVLDLSFCRYLNGLPEQISRLSSLRCLDLAQTQIDRLPVGFQELKMLIHLNLEETKVVSCDGISNLARLRTLKLAESQVWLDMSLMRELQLLKHLEFVSINIFSSLVGKLLLYDPRVGRCIQHINTTDPPEEESEQVFVLPAMDTLRRIDIWSCGGREIEVVEKTSLNKSPTILQCFSNLVEVRIGTCDGLKDLTWLLLAPNLTSLCVLQSKQLEEIISKDKAASILEETRNDTVVPFNNLKIIFLADLPELKSIFWSALPFERLKYFSVMECLKLRKLPLDSKSILKVEEFDFHCEEEWIQGIEWEDEATRNRFLPSFNRRAPH</sequence>
<evidence type="ECO:0000259" key="7">
    <source>
        <dbReference type="Pfam" id="PF00931"/>
    </source>
</evidence>
<dbReference type="Pfam" id="PF23598">
    <property type="entry name" value="LRR_14"/>
    <property type="match status" value="1"/>
</dbReference>
<dbReference type="InterPro" id="IPR042197">
    <property type="entry name" value="Apaf_helical"/>
</dbReference>
<dbReference type="FunFam" id="1.10.8.430:FF:000003">
    <property type="entry name" value="Probable disease resistance protein At5g66910"/>
    <property type="match status" value="1"/>
</dbReference>